<dbReference type="Gene3D" id="3.10.100.10">
    <property type="entry name" value="Mannose-Binding Protein A, subunit A"/>
    <property type="match status" value="1"/>
</dbReference>
<dbReference type="AlphaFoldDB" id="A0AAV2I608"/>
<accession>A0AAV2I608</accession>
<organism evidence="3 4">
    <name type="scientific">Lymnaea stagnalis</name>
    <name type="common">Great pond snail</name>
    <name type="synonym">Helix stagnalis</name>
    <dbReference type="NCBI Taxonomy" id="6523"/>
    <lineage>
        <taxon>Eukaryota</taxon>
        <taxon>Metazoa</taxon>
        <taxon>Spiralia</taxon>
        <taxon>Lophotrochozoa</taxon>
        <taxon>Mollusca</taxon>
        <taxon>Gastropoda</taxon>
        <taxon>Heterobranchia</taxon>
        <taxon>Euthyneura</taxon>
        <taxon>Panpulmonata</taxon>
        <taxon>Hygrophila</taxon>
        <taxon>Lymnaeoidea</taxon>
        <taxon>Lymnaeidae</taxon>
        <taxon>Lymnaea</taxon>
    </lineage>
</organism>
<dbReference type="InterPro" id="IPR016187">
    <property type="entry name" value="CTDL_fold"/>
</dbReference>
<reference evidence="3 4" key="1">
    <citation type="submission" date="2024-04" db="EMBL/GenBank/DDBJ databases">
        <authorList>
            <consortium name="Genoscope - CEA"/>
            <person name="William W."/>
        </authorList>
    </citation>
    <scope>NUCLEOTIDE SEQUENCE [LARGE SCALE GENOMIC DNA]</scope>
</reference>
<feature type="signal peptide" evidence="1">
    <location>
        <begin position="1"/>
        <end position="22"/>
    </location>
</feature>
<keyword evidence="4" id="KW-1185">Reference proteome</keyword>
<dbReference type="EMBL" id="CAXITT010000357">
    <property type="protein sequence ID" value="CAL1539828.1"/>
    <property type="molecule type" value="Genomic_DNA"/>
</dbReference>
<feature type="chain" id="PRO_5043875501" description="C-type lectin domain-containing protein" evidence="1">
    <location>
        <begin position="23"/>
        <end position="248"/>
    </location>
</feature>
<proteinExistence type="predicted"/>
<dbReference type="Pfam" id="PF00059">
    <property type="entry name" value="Lectin_C"/>
    <property type="match status" value="1"/>
</dbReference>
<evidence type="ECO:0000313" key="4">
    <source>
        <dbReference type="Proteomes" id="UP001497497"/>
    </source>
</evidence>
<evidence type="ECO:0000313" key="3">
    <source>
        <dbReference type="EMBL" id="CAL1539828.1"/>
    </source>
</evidence>
<dbReference type="PROSITE" id="PS50041">
    <property type="entry name" value="C_TYPE_LECTIN_2"/>
    <property type="match status" value="1"/>
</dbReference>
<dbReference type="InterPro" id="IPR001304">
    <property type="entry name" value="C-type_lectin-like"/>
</dbReference>
<sequence length="248" mass="28064">MKLWRTKELLFVILTLMDISRSQTMKQNTWRLLSSPYIQLQNIYKKLKTPDHGSCASSCLWEASCINFYYNPQTTDCTQGGWLITTTTPIAPSSDIYANGFYCDVLAYYTVYSNLGSVCVYKSDYTLNYTSALSVCRDKNASLYKVENLGKFNMLVRMTTNLLTLDVWVGVEDLDQDDTFRHSFNGKLLGSNFESQIFDPGYKNNTVGQNCGLFIQNSSLLASTNTSLLVSTPCSTPQYFLCEMFEAP</sequence>
<dbReference type="Proteomes" id="UP001497497">
    <property type="component" value="Unassembled WGS sequence"/>
</dbReference>
<dbReference type="InterPro" id="IPR016186">
    <property type="entry name" value="C-type_lectin-like/link_sf"/>
</dbReference>
<protein>
    <recommendedName>
        <fullName evidence="2">C-type lectin domain-containing protein</fullName>
    </recommendedName>
</protein>
<dbReference type="CDD" id="cd00037">
    <property type="entry name" value="CLECT"/>
    <property type="match status" value="1"/>
</dbReference>
<dbReference type="SUPFAM" id="SSF56436">
    <property type="entry name" value="C-type lectin-like"/>
    <property type="match status" value="1"/>
</dbReference>
<gene>
    <name evidence="3" type="ORF">GSLYS_00013561001</name>
</gene>
<feature type="domain" description="C-type lectin" evidence="2">
    <location>
        <begin position="115"/>
        <end position="243"/>
    </location>
</feature>
<comment type="caution">
    <text evidence="3">The sequence shown here is derived from an EMBL/GenBank/DDBJ whole genome shotgun (WGS) entry which is preliminary data.</text>
</comment>
<keyword evidence="1" id="KW-0732">Signal</keyword>
<name>A0AAV2I608_LYMST</name>
<evidence type="ECO:0000256" key="1">
    <source>
        <dbReference type="SAM" id="SignalP"/>
    </source>
</evidence>
<evidence type="ECO:0000259" key="2">
    <source>
        <dbReference type="PROSITE" id="PS50041"/>
    </source>
</evidence>
<dbReference type="SMART" id="SM00034">
    <property type="entry name" value="CLECT"/>
    <property type="match status" value="1"/>
</dbReference>